<organism evidence="2 3">
    <name type="scientific">Symbiobacterium thermophilum</name>
    <dbReference type="NCBI Taxonomy" id="2734"/>
    <lineage>
        <taxon>Bacteria</taxon>
        <taxon>Bacillati</taxon>
        <taxon>Bacillota</taxon>
        <taxon>Clostridia</taxon>
        <taxon>Eubacteriales</taxon>
        <taxon>Symbiobacteriaceae</taxon>
        <taxon>Symbiobacterium</taxon>
    </lineage>
</organism>
<evidence type="ECO:0000313" key="3">
    <source>
        <dbReference type="Proteomes" id="UP000732377"/>
    </source>
</evidence>
<dbReference type="Pfam" id="PF13380">
    <property type="entry name" value="CoA_binding_2"/>
    <property type="match status" value="1"/>
</dbReference>
<feature type="domain" description="CoA-binding" evidence="1">
    <location>
        <begin position="15"/>
        <end position="109"/>
    </location>
</feature>
<dbReference type="InterPro" id="IPR003781">
    <property type="entry name" value="CoA-bd"/>
</dbReference>
<dbReference type="InterPro" id="IPR036291">
    <property type="entry name" value="NAD(P)-bd_dom_sf"/>
</dbReference>
<protein>
    <submittedName>
        <fullName evidence="2">CoA-binding protein</fullName>
    </submittedName>
</protein>
<dbReference type="Gene3D" id="3.40.50.720">
    <property type="entry name" value="NAD(P)-binding Rossmann-like Domain"/>
    <property type="match status" value="1"/>
</dbReference>
<evidence type="ECO:0000259" key="1">
    <source>
        <dbReference type="SMART" id="SM00881"/>
    </source>
</evidence>
<dbReference type="PANTHER" id="PTHR33303">
    <property type="entry name" value="CYTOPLASMIC PROTEIN-RELATED"/>
    <property type="match status" value="1"/>
</dbReference>
<dbReference type="SUPFAM" id="SSF51735">
    <property type="entry name" value="NAD(P)-binding Rossmann-fold domains"/>
    <property type="match status" value="1"/>
</dbReference>
<dbReference type="PANTHER" id="PTHR33303:SF2">
    <property type="entry name" value="COA-BINDING DOMAIN-CONTAINING PROTEIN"/>
    <property type="match status" value="1"/>
</dbReference>
<sequence length="140" mass="15447">MGVAVNDPKTVAWVLDGPKVLAVVGLSDNPERPSYRVSAEMQRRGYRIVPVNPKGGEILGEKVYSSLREIPFPVDVVQVFRAPQYALDVVREIGEMVARPRVLWMQEGVVNDEAVAEAEALGLLTVQDRCLYKEALKAKG</sequence>
<evidence type="ECO:0000313" key="2">
    <source>
        <dbReference type="EMBL" id="MBY6275240.1"/>
    </source>
</evidence>
<accession>A0A953LDB9</accession>
<name>A0A953LDB9_SYMTR</name>
<dbReference type="AlphaFoldDB" id="A0A953LDB9"/>
<dbReference type="Proteomes" id="UP000732377">
    <property type="component" value="Unassembled WGS sequence"/>
</dbReference>
<reference evidence="2" key="1">
    <citation type="submission" date="2017-11" db="EMBL/GenBank/DDBJ databases">
        <title>Three new genomes from thermophilic consortium.</title>
        <authorList>
            <person name="Quaggio R."/>
            <person name="Amgarten D."/>
            <person name="Setubal J.C."/>
        </authorList>
    </citation>
    <scope>NUCLEOTIDE SEQUENCE</scope>
    <source>
        <strain evidence="2">ZCTH01-B2</strain>
    </source>
</reference>
<gene>
    <name evidence="2" type="ORF">CWE10_03340</name>
</gene>
<comment type="caution">
    <text evidence="2">The sequence shown here is derived from an EMBL/GenBank/DDBJ whole genome shotgun (WGS) entry which is preliminary data.</text>
</comment>
<dbReference type="SMART" id="SM00881">
    <property type="entry name" value="CoA_binding"/>
    <property type="match status" value="1"/>
</dbReference>
<proteinExistence type="predicted"/>
<dbReference type="EMBL" id="PIUK01000017">
    <property type="protein sequence ID" value="MBY6275240.1"/>
    <property type="molecule type" value="Genomic_DNA"/>
</dbReference>